<dbReference type="GO" id="GO:0016616">
    <property type="term" value="F:oxidoreductase activity, acting on the CH-OH group of donors, NAD or NADP as acceptor"/>
    <property type="evidence" value="ECO:0007669"/>
    <property type="project" value="UniProtKB-ARBA"/>
</dbReference>
<evidence type="ECO:0000313" key="6">
    <source>
        <dbReference type="Proteomes" id="UP001143548"/>
    </source>
</evidence>
<dbReference type="GO" id="GO:0016301">
    <property type="term" value="F:kinase activity"/>
    <property type="evidence" value="ECO:0007669"/>
    <property type="project" value="InterPro"/>
</dbReference>
<dbReference type="PRINTS" id="PR00080">
    <property type="entry name" value="SDRFAMILY"/>
</dbReference>
<dbReference type="PRINTS" id="PR00081">
    <property type="entry name" value="GDHRDH"/>
</dbReference>
<dbReference type="FunFam" id="3.40.50.720:FF:000619">
    <property type="entry name" value="Oxidoreductase, short chain dehydrogenase/reductase family"/>
    <property type="match status" value="1"/>
</dbReference>
<dbReference type="GO" id="GO:0044550">
    <property type="term" value="P:secondary metabolite biosynthetic process"/>
    <property type="evidence" value="ECO:0007669"/>
    <property type="project" value="UniProtKB-ARBA"/>
</dbReference>
<organism evidence="5 6">
    <name type="scientific">Aspergillus brasiliensis</name>
    <dbReference type="NCBI Taxonomy" id="319629"/>
    <lineage>
        <taxon>Eukaryota</taxon>
        <taxon>Fungi</taxon>
        <taxon>Dikarya</taxon>
        <taxon>Ascomycota</taxon>
        <taxon>Pezizomycotina</taxon>
        <taxon>Eurotiomycetes</taxon>
        <taxon>Eurotiomycetidae</taxon>
        <taxon>Eurotiales</taxon>
        <taxon>Aspergillaceae</taxon>
        <taxon>Aspergillus</taxon>
        <taxon>Aspergillus subgen. Circumdati</taxon>
    </lineage>
</organism>
<dbReference type="InterPro" id="IPR057326">
    <property type="entry name" value="KR_dom"/>
</dbReference>
<comment type="caution">
    <text evidence="5">The sequence shown here is derived from an EMBL/GenBank/DDBJ whole genome shotgun (WGS) entry which is preliminary data.</text>
</comment>
<comment type="similarity">
    <text evidence="1">Belongs to the short-chain dehydrogenases/reductases (SDR) family.</text>
</comment>
<keyword evidence="3" id="KW-0560">Oxidoreductase</keyword>
<dbReference type="Pfam" id="PF13561">
    <property type="entry name" value="adh_short_C2"/>
    <property type="match status" value="1"/>
</dbReference>
<evidence type="ECO:0000256" key="2">
    <source>
        <dbReference type="ARBA" id="ARBA00022857"/>
    </source>
</evidence>
<evidence type="ECO:0000256" key="3">
    <source>
        <dbReference type="ARBA" id="ARBA00023002"/>
    </source>
</evidence>
<dbReference type="InterPro" id="IPR020904">
    <property type="entry name" value="Sc_DH/Rdtase_CS"/>
</dbReference>
<dbReference type="InterPro" id="IPR002347">
    <property type="entry name" value="SDR_fam"/>
</dbReference>
<evidence type="ECO:0000259" key="4">
    <source>
        <dbReference type="SMART" id="SM00822"/>
    </source>
</evidence>
<dbReference type="InterPro" id="IPR036291">
    <property type="entry name" value="NAD(P)-bd_dom_sf"/>
</dbReference>
<dbReference type="Gene3D" id="3.40.50.300">
    <property type="entry name" value="P-loop containing nucleotide triphosphate hydrolases"/>
    <property type="match status" value="2"/>
</dbReference>
<dbReference type="Pfam" id="PF00485">
    <property type="entry name" value="PRK"/>
    <property type="match status" value="1"/>
</dbReference>
<protein>
    <submittedName>
        <fullName evidence="5">PKS/NRPS-like protein biosynthetic cluster</fullName>
    </submittedName>
</protein>
<dbReference type="CDD" id="cd05352">
    <property type="entry name" value="MDH-like_SDR_c"/>
    <property type="match status" value="1"/>
</dbReference>
<dbReference type="EMBL" id="BROQ01000076">
    <property type="protein sequence ID" value="GKZ23943.1"/>
    <property type="molecule type" value="Genomic_DNA"/>
</dbReference>
<dbReference type="Proteomes" id="UP001143548">
    <property type="component" value="Unassembled WGS sequence"/>
</dbReference>
<dbReference type="PANTHER" id="PTHR43008">
    <property type="entry name" value="BENZIL REDUCTASE"/>
    <property type="match status" value="1"/>
</dbReference>
<name>A0A9W6DPA9_9EURO</name>
<dbReference type="PROSITE" id="PS00061">
    <property type="entry name" value="ADH_SHORT"/>
    <property type="match status" value="1"/>
</dbReference>
<dbReference type="GO" id="GO:0050664">
    <property type="term" value="F:oxidoreductase activity, acting on NAD(P)H, oxygen as acceptor"/>
    <property type="evidence" value="ECO:0007669"/>
    <property type="project" value="TreeGrafter"/>
</dbReference>
<reference evidence="5" key="1">
    <citation type="submission" date="2022-07" db="EMBL/GenBank/DDBJ databases">
        <title>Taxonomy of Aspergillus series Nigri: significant species reduction supported by multi-species coalescent approaches.</title>
        <authorList>
            <person name="Bian C."/>
            <person name="Kusuya Y."/>
            <person name="Sklenar F."/>
            <person name="D'hooge E."/>
            <person name="Yaguchi T."/>
            <person name="Takahashi H."/>
            <person name="Hubka V."/>
        </authorList>
    </citation>
    <scope>NUCLEOTIDE SEQUENCE</scope>
    <source>
        <strain evidence="5">CBS 733.88</strain>
    </source>
</reference>
<evidence type="ECO:0000313" key="5">
    <source>
        <dbReference type="EMBL" id="GKZ23943.1"/>
    </source>
</evidence>
<dbReference type="AlphaFoldDB" id="A0A9W6DPA9"/>
<proteinExistence type="inferred from homology"/>
<evidence type="ECO:0000256" key="1">
    <source>
        <dbReference type="ARBA" id="ARBA00006484"/>
    </source>
</evidence>
<accession>A0A9W6DPA9</accession>
<sequence length="506" mass="55066">MDAIYTQVVESIYSRAIAHDKPRFLVAIAGAPGSGKTTLAKALTERLNAMPANIRRHHTVCIPMDGFHLTRAELDQLPNREEAYIRRGAPWTFDVAGFINFVQKLRKWAETSPSHNQTTTTPSFSSDILYAPSFDHEKKDPVPDGISIPPDTSIVILEGNYLLLDEPQWRDVASLVDYRVFVEADLQVARERVAKRHVQAGIEPTLEDGYRRVDQNDFLNGQTISEKRLAADLVINDTLKIANMVLAQPENKHVMQMFSLKGKVAIVTGGTRGIGLEITNGLAEAGADVAIIYNSSSTASSTAASIAKAHNVRVAAYQANVGDQKEIEAAVQKIVSDFGKLDVMVANSGIATAVAAEDYTTEQWQQIMNVNLDGAFYTAQAAARVFKAQGSGNIVFTASVSAALVNVPQKQAAYNASKAGVVQLAKCLSVEWVDFCRVNCISPGFVATEILDHHPPELREKWLSMIPARRMAGTYELKGAYVFCASDASSYMTGANLVIDGGYTLP</sequence>
<feature type="domain" description="Ketoreductase" evidence="4">
    <location>
        <begin position="263"/>
        <end position="435"/>
    </location>
</feature>
<dbReference type="Gene3D" id="3.40.50.720">
    <property type="entry name" value="NAD(P)-binding Rossmann-like Domain"/>
    <property type="match status" value="1"/>
</dbReference>
<dbReference type="SMART" id="SM00822">
    <property type="entry name" value="PKS_KR"/>
    <property type="match status" value="1"/>
</dbReference>
<dbReference type="SUPFAM" id="SSF51735">
    <property type="entry name" value="NAD(P)-binding Rossmann-fold domains"/>
    <property type="match status" value="1"/>
</dbReference>
<dbReference type="SUPFAM" id="SSF52540">
    <property type="entry name" value="P-loop containing nucleoside triphosphate hydrolases"/>
    <property type="match status" value="1"/>
</dbReference>
<dbReference type="PANTHER" id="PTHR43008:SF12">
    <property type="entry name" value="OXIDOREDUCTASE, SHORT CHAIN DEHYDROGENASE_REDUCTASE FAMILY (AFU_ORTHOLOGUE AFUA_6G13830)"/>
    <property type="match status" value="1"/>
</dbReference>
<dbReference type="InterPro" id="IPR006083">
    <property type="entry name" value="PRK/URK"/>
</dbReference>
<keyword evidence="2" id="KW-0521">NADP</keyword>
<dbReference type="InterPro" id="IPR027417">
    <property type="entry name" value="P-loop_NTPase"/>
</dbReference>
<gene>
    <name evidence="5" type="ORF">AbraCBS73388_010551</name>
</gene>
<dbReference type="GO" id="GO:0005524">
    <property type="term" value="F:ATP binding"/>
    <property type="evidence" value="ECO:0007669"/>
    <property type="project" value="InterPro"/>
</dbReference>